<organism evidence="2">
    <name type="scientific">viral metagenome</name>
    <dbReference type="NCBI Taxonomy" id="1070528"/>
    <lineage>
        <taxon>unclassified sequences</taxon>
        <taxon>metagenomes</taxon>
        <taxon>organismal metagenomes</taxon>
    </lineage>
</organism>
<proteinExistence type="predicted"/>
<protein>
    <submittedName>
        <fullName evidence="2">Uncharacterized protein</fullName>
    </submittedName>
</protein>
<accession>A0A6C0E2X8</accession>
<evidence type="ECO:0000256" key="1">
    <source>
        <dbReference type="SAM" id="MobiDB-lite"/>
    </source>
</evidence>
<sequence length="230" mass="27056">MNTFKKFKNPSLGQNTKKTMLSKSINVNSIHDFPALHNITKIENETNFNFVDATNKKIEENKQIDDSGLCTIYYDKQLKKTIRHNFPKKMYEDDDSSDDSSDDDDTNNSNNYIQQTISVVPIVYNVQYPELHNGMNKAIRNIMERRDKFIDQYGADEFIRHYLQKDSPYLYSRYYYKNKYMNYHKNKVNIINSDATCPANENLDIIQYDDMELDVDLDADADVDDDDDEI</sequence>
<feature type="compositionally biased region" description="Acidic residues" evidence="1">
    <location>
        <begin position="92"/>
        <end position="106"/>
    </location>
</feature>
<dbReference type="EMBL" id="MN739732">
    <property type="protein sequence ID" value="QHT23517.1"/>
    <property type="molecule type" value="Genomic_DNA"/>
</dbReference>
<evidence type="ECO:0000313" key="2">
    <source>
        <dbReference type="EMBL" id="QHT23517.1"/>
    </source>
</evidence>
<reference evidence="2" key="1">
    <citation type="journal article" date="2020" name="Nature">
        <title>Giant virus diversity and host interactions through global metagenomics.</title>
        <authorList>
            <person name="Schulz F."/>
            <person name="Roux S."/>
            <person name="Paez-Espino D."/>
            <person name="Jungbluth S."/>
            <person name="Walsh D.A."/>
            <person name="Denef V.J."/>
            <person name="McMahon K.D."/>
            <person name="Konstantinidis K.T."/>
            <person name="Eloe-Fadrosh E.A."/>
            <person name="Kyrpides N.C."/>
            <person name="Woyke T."/>
        </authorList>
    </citation>
    <scope>NUCLEOTIDE SEQUENCE</scope>
    <source>
        <strain evidence="2">GVMAG-M-3300023179-116</strain>
    </source>
</reference>
<feature type="region of interest" description="Disordered" evidence="1">
    <location>
        <begin position="89"/>
        <end position="111"/>
    </location>
</feature>
<name>A0A6C0E2X8_9ZZZZ</name>
<dbReference type="AlphaFoldDB" id="A0A6C0E2X8"/>